<comment type="caution">
    <text evidence="1">The sequence shown here is derived from an EMBL/GenBank/DDBJ whole genome shotgun (WGS) entry which is preliminary data.</text>
</comment>
<dbReference type="EMBL" id="JAVHNS010000001">
    <property type="protein sequence ID" value="KAK6362645.1"/>
    <property type="molecule type" value="Genomic_DNA"/>
</dbReference>
<dbReference type="Proteomes" id="UP001373714">
    <property type="component" value="Unassembled WGS sequence"/>
</dbReference>
<accession>A0AAV9VKI5</accession>
<evidence type="ECO:0008006" key="3">
    <source>
        <dbReference type="Google" id="ProtNLM"/>
    </source>
</evidence>
<dbReference type="SUPFAM" id="SSF51735">
    <property type="entry name" value="NAD(P)-binding Rossmann-fold domains"/>
    <property type="match status" value="1"/>
</dbReference>
<dbReference type="PANTHER" id="PTHR14097">
    <property type="entry name" value="OXIDOREDUCTASE HTATIP2"/>
    <property type="match status" value="1"/>
</dbReference>
<gene>
    <name evidence="1" type="ORF">TWF730_000100</name>
</gene>
<evidence type="ECO:0000313" key="1">
    <source>
        <dbReference type="EMBL" id="KAK6362645.1"/>
    </source>
</evidence>
<name>A0AAV9VKI5_9PEZI</name>
<dbReference type="PANTHER" id="PTHR14097:SF9">
    <property type="entry name" value="EPIMERASE, PUTATIVE (AFU_ORTHOLOGUE AFUA_8G07320)-RELATED"/>
    <property type="match status" value="1"/>
</dbReference>
<dbReference type="AlphaFoldDB" id="A0AAV9VKI5"/>
<keyword evidence="2" id="KW-1185">Reference proteome</keyword>
<dbReference type="Gene3D" id="3.40.50.720">
    <property type="entry name" value="NAD(P)-binding Rossmann-like Domain"/>
    <property type="match status" value="1"/>
</dbReference>
<protein>
    <recommendedName>
        <fullName evidence="3">NAD(P)-binding domain-containing protein</fullName>
    </recommendedName>
</protein>
<sequence>MKVIVTGPTGFLGAEILRQCVASPKITSIIAIARRDLAPEWQAEQKITTLKVNDFGTYSEQDLEVLKGAEGCFWTLGSTPNRALKMTPEEVKTVNEDWPTNAAKTWSQLPLPDGKIFRFVYTSGALVPPVEDLDKKLWFGEDMRKRRTYTERNLFDIAKTGKLDVYIAKPGFITTGEPFLWQLTLGKGYVSKEAMTAGYLDLVFTGSEQKILWNHDLRTFGAAALKKFAAEK</sequence>
<dbReference type="InterPro" id="IPR036291">
    <property type="entry name" value="NAD(P)-bd_dom_sf"/>
</dbReference>
<evidence type="ECO:0000313" key="2">
    <source>
        <dbReference type="Proteomes" id="UP001373714"/>
    </source>
</evidence>
<organism evidence="1 2">
    <name type="scientific">Orbilia blumenaviensis</name>
    <dbReference type="NCBI Taxonomy" id="1796055"/>
    <lineage>
        <taxon>Eukaryota</taxon>
        <taxon>Fungi</taxon>
        <taxon>Dikarya</taxon>
        <taxon>Ascomycota</taxon>
        <taxon>Pezizomycotina</taxon>
        <taxon>Orbiliomycetes</taxon>
        <taxon>Orbiliales</taxon>
        <taxon>Orbiliaceae</taxon>
        <taxon>Orbilia</taxon>
    </lineage>
</organism>
<proteinExistence type="predicted"/>
<reference evidence="1 2" key="1">
    <citation type="submission" date="2019-10" db="EMBL/GenBank/DDBJ databases">
        <authorList>
            <person name="Palmer J.M."/>
        </authorList>
    </citation>
    <scope>NUCLEOTIDE SEQUENCE [LARGE SCALE GENOMIC DNA]</scope>
    <source>
        <strain evidence="1 2">TWF730</strain>
    </source>
</reference>